<protein>
    <recommendedName>
        <fullName evidence="12">Propionyl-CoA carboxylase</fullName>
    </recommendedName>
</protein>
<evidence type="ECO:0000256" key="6">
    <source>
        <dbReference type="ARBA" id="ARBA00023267"/>
    </source>
</evidence>
<dbReference type="InterPro" id="IPR011764">
    <property type="entry name" value="Biotin_carboxylation_dom"/>
</dbReference>
<dbReference type="PANTHER" id="PTHR18866">
    <property type="entry name" value="CARBOXYLASE:PYRUVATE/ACETYL-COA/PROPIONYL-COA CARBOXYLASE"/>
    <property type="match status" value="1"/>
</dbReference>
<evidence type="ECO:0000259" key="9">
    <source>
        <dbReference type="PROSITE" id="PS50979"/>
    </source>
</evidence>
<dbReference type="Pfam" id="PF00289">
    <property type="entry name" value="Biotin_carb_N"/>
    <property type="match status" value="1"/>
</dbReference>
<dbReference type="SUPFAM" id="SSF51230">
    <property type="entry name" value="Single hybrid motif"/>
    <property type="match status" value="1"/>
</dbReference>
<dbReference type="InterPro" id="IPR011054">
    <property type="entry name" value="Rudment_hybrid_motif"/>
</dbReference>
<dbReference type="SUPFAM" id="SSF51246">
    <property type="entry name" value="Rudiment single hybrid motif"/>
    <property type="match status" value="1"/>
</dbReference>
<dbReference type="Gene3D" id="3.30.700.30">
    <property type="match status" value="1"/>
</dbReference>
<dbReference type="InterPro" id="IPR005481">
    <property type="entry name" value="BC-like_N"/>
</dbReference>
<dbReference type="InterPro" id="IPR005482">
    <property type="entry name" value="Biotin_COase_C"/>
</dbReference>
<dbReference type="Pfam" id="PF02785">
    <property type="entry name" value="Biotin_carb_C"/>
    <property type="match status" value="1"/>
</dbReference>
<evidence type="ECO:0000313" key="10">
    <source>
        <dbReference type="EMBL" id="CAH1115748.1"/>
    </source>
</evidence>
<dbReference type="GO" id="GO:0005739">
    <property type="term" value="C:mitochondrion"/>
    <property type="evidence" value="ECO:0007669"/>
    <property type="project" value="TreeGrafter"/>
</dbReference>
<comment type="cofactor">
    <cofactor evidence="1">
        <name>biotin</name>
        <dbReference type="ChEBI" id="CHEBI:57586"/>
    </cofactor>
</comment>
<dbReference type="Proteomes" id="UP001153636">
    <property type="component" value="Chromosome 9"/>
</dbReference>
<dbReference type="InterPro" id="IPR011053">
    <property type="entry name" value="Single_hybrid_motif"/>
</dbReference>
<evidence type="ECO:0000256" key="7">
    <source>
        <dbReference type="PROSITE-ProRule" id="PRU00409"/>
    </source>
</evidence>
<dbReference type="FunFam" id="3.40.50.20:FF:000010">
    <property type="entry name" value="Propionyl-CoA carboxylase subunit alpha"/>
    <property type="match status" value="1"/>
</dbReference>
<evidence type="ECO:0000256" key="3">
    <source>
        <dbReference type="ARBA" id="ARBA00022741"/>
    </source>
</evidence>
<sequence length="676" mass="76713">MGAHNGYYNTLVIHYNTLSVRKYTKCRNVNSIDPINPLEFTFKKLLIANRGEIACRIINTAKRMGIKTVAVYSVADAQALHVKLADETVFIGNSPASESYLNKTNIIEAVKLTKAEAVHPGYGFLSENAEFVEMLEYERVAFIGPSSDAIRQMGDKLESKRQAMSAGVNTIPGHDGIVEDAEECVKIARQIGYPVMIKASAGGGGKGMRISRSDQETRDGFKLSTQEAISSFGDNRILIEKFIEKPRHIEIQVLGDKFGNIIYLNERECSIQRRNQKVIEEAPSSFLDQTTRELMGQQAVSLCQNLGYFSAGTIEFLVDENKHFYFLEMNTRLQVEHPVTECITGIDLVQQMIKIAKGYKLNIKQEEITINGWAFESRVYAEDPYKYFGLPCTGRLHKYKEPQHLPSIRCDSGIEEGTAINIYYDPMICKLVSHGKDRKEAIQKHLIALDSYVIRGVTHNIPLLRNILTQEKFCKGDINTNFLFETYGDGFKGTILKKTDIHKLLTIGSAFFITDFIRNTNFNENKTKENCSWKLNVELNNQKYYCGIDNEPEDFIVKIGNKKYNINKKSIHLTKPVLKVLINNEDNVVQLISRGPTGNYNIMYKGTTYRLCIFEQRIANYLHLMPAKNKRDSSKKVMSPMPGVVKYVTHKVGDCVAQGEELCIIGRYWYSYSRAL</sequence>
<dbReference type="SUPFAM" id="SSF52440">
    <property type="entry name" value="PreATP-grasp domain"/>
    <property type="match status" value="1"/>
</dbReference>
<dbReference type="Pfam" id="PF02786">
    <property type="entry name" value="CPSase_L_D2"/>
    <property type="match status" value="1"/>
</dbReference>
<keyword evidence="2" id="KW-0436">Ligase</keyword>
<dbReference type="FunFam" id="3.30.470.20:FF:000028">
    <property type="entry name" value="Methylcrotonoyl-CoA carboxylase subunit alpha, mitochondrial"/>
    <property type="match status" value="1"/>
</dbReference>
<evidence type="ECO:0008006" key="12">
    <source>
        <dbReference type="Google" id="ProtNLM"/>
    </source>
</evidence>
<organism evidence="10 11">
    <name type="scientific">Psylliodes chrysocephalus</name>
    <dbReference type="NCBI Taxonomy" id="3402493"/>
    <lineage>
        <taxon>Eukaryota</taxon>
        <taxon>Metazoa</taxon>
        <taxon>Ecdysozoa</taxon>
        <taxon>Arthropoda</taxon>
        <taxon>Hexapoda</taxon>
        <taxon>Insecta</taxon>
        <taxon>Pterygota</taxon>
        <taxon>Neoptera</taxon>
        <taxon>Endopterygota</taxon>
        <taxon>Coleoptera</taxon>
        <taxon>Polyphaga</taxon>
        <taxon>Cucujiformia</taxon>
        <taxon>Chrysomeloidea</taxon>
        <taxon>Chrysomelidae</taxon>
        <taxon>Galerucinae</taxon>
        <taxon>Alticini</taxon>
        <taxon>Psylliodes</taxon>
    </lineage>
</organism>
<dbReference type="GO" id="GO:0005524">
    <property type="term" value="F:ATP binding"/>
    <property type="evidence" value="ECO:0007669"/>
    <property type="project" value="UniProtKB-UniRule"/>
</dbReference>
<proteinExistence type="predicted"/>
<dbReference type="NCBIfam" id="NF006367">
    <property type="entry name" value="PRK08591.1"/>
    <property type="match status" value="1"/>
</dbReference>
<evidence type="ECO:0000256" key="5">
    <source>
        <dbReference type="ARBA" id="ARBA00023098"/>
    </source>
</evidence>
<dbReference type="AlphaFoldDB" id="A0A9P0GNV9"/>
<dbReference type="Pfam" id="PF18140">
    <property type="entry name" value="PCC_BT"/>
    <property type="match status" value="1"/>
</dbReference>
<dbReference type="SMART" id="SM00878">
    <property type="entry name" value="Biotin_carb_C"/>
    <property type="match status" value="1"/>
</dbReference>
<dbReference type="InterPro" id="IPR011761">
    <property type="entry name" value="ATP-grasp"/>
</dbReference>
<dbReference type="InterPro" id="IPR005479">
    <property type="entry name" value="CPAse_ATP-bd"/>
</dbReference>
<dbReference type="GO" id="GO:0004658">
    <property type="term" value="F:propionyl-CoA carboxylase activity"/>
    <property type="evidence" value="ECO:0007669"/>
    <property type="project" value="TreeGrafter"/>
</dbReference>
<keyword evidence="6" id="KW-0092">Biotin</keyword>
<evidence type="ECO:0000256" key="1">
    <source>
        <dbReference type="ARBA" id="ARBA00001953"/>
    </source>
</evidence>
<dbReference type="GO" id="GO:0046872">
    <property type="term" value="F:metal ion binding"/>
    <property type="evidence" value="ECO:0007669"/>
    <property type="project" value="InterPro"/>
</dbReference>
<dbReference type="InterPro" id="IPR016185">
    <property type="entry name" value="PreATP-grasp_dom_sf"/>
</dbReference>
<dbReference type="InterPro" id="IPR050856">
    <property type="entry name" value="Biotin_carboxylase_complex"/>
</dbReference>
<feature type="domain" description="ATP-grasp" evidence="8">
    <location>
        <begin position="160"/>
        <end position="357"/>
    </location>
</feature>
<dbReference type="GO" id="GO:0006629">
    <property type="term" value="P:lipid metabolic process"/>
    <property type="evidence" value="ECO:0007669"/>
    <property type="project" value="UniProtKB-KW"/>
</dbReference>
<evidence type="ECO:0000256" key="2">
    <source>
        <dbReference type="ARBA" id="ARBA00022598"/>
    </source>
</evidence>
<dbReference type="PROSITE" id="PS50975">
    <property type="entry name" value="ATP_GRASP"/>
    <property type="match status" value="1"/>
</dbReference>
<dbReference type="PROSITE" id="PS50979">
    <property type="entry name" value="BC"/>
    <property type="match status" value="1"/>
</dbReference>
<dbReference type="EMBL" id="OV651821">
    <property type="protein sequence ID" value="CAH1115748.1"/>
    <property type="molecule type" value="Genomic_DNA"/>
</dbReference>
<reference evidence="10" key="1">
    <citation type="submission" date="2022-01" db="EMBL/GenBank/DDBJ databases">
        <authorList>
            <person name="King R."/>
        </authorList>
    </citation>
    <scope>NUCLEOTIDE SEQUENCE</scope>
</reference>
<accession>A0A9P0GNV9</accession>
<feature type="domain" description="Biotin carboxylation" evidence="9">
    <location>
        <begin position="41"/>
        <end position="488"/>
    </location>
</feature>
<name>A0A9P0GNV9_9CUCU</name>
<dbReference type="PANTHER" id="PTHR18866:SF33">
    <property type="entry name" value="METHYLCROTONOYL-COA CARBOXYLASE SUBUNIT ALPHA, MITOCHONDRIAL-RELATED"/>
    <property type="match status" value="1"/>
</dbReference>
<dbReference type="InterPro" id="IPR041265">
    <property type="entry name" value="PCC_BT"/>
</dbReference>
<evidence type="ECO:0000256" key="4">
    <source>
        <dbReference type="ARBA" id="ARBA00022840"/>
    </source>
</evidence>
<keyword evidence="5" id="KW-0443">Lipid metabolism</keyword>
<evidence type="ECO:0000313" key="11">
    <source>
        <dbReference type="Proteomes" id="UP001153636"/>
    </source>
</evidence>
<dbReference type="Gene3D" id="3.30.470.20">
    <property type="entry name" value="ATP-grasp fold, B domain"/>
    <property type="match status" value="1"/>
</dbReference>
<keyword evidence="3 7" id="KW-0547">Nucleotide-binding</keyword>
<keyword evidence="4 7" id="KW-0067">ATP-binding</keyword>
<dbReference type="PROSITE" id="PS00867">
    <property type="entry name" value="CPSASE_2"/>
    <property type="match status" value="1"/>
</dbReference>
<dbReference type="OrthoDB" id="196847at2759"/>
<gene>
    <name evidence="10" type="ORF">PSYICH_LOCUS15571</name>
</gene>
<keyword evidence="11" id="KW-1185">Reference proteome</keyword>
<dbReference type="FunFam" id="3.30.1490.20:FF:000003">
    <property type="entry name" value="acetyl-CoA carboxylase isoform X1"/>
    <property type="match status" value="1"/>
</dbReference>
<evidence type="ECO:0000259" key="8">
    <source>
        <dbReference type="PROSITE" id="PS50975"/>
    </source>
</evidence>
<dbReference type="PROSITE" id="PS00866">
    <property type="entry name" value="CPSASE_1"/>
    <property type="match status" value="1"/>
</dbReference>
<dbReference type="SUPFAM" id="SSF56059">
    <property type="entry name" value="Glutathione synthetase ATP-binding domain-like"/>
    <property type="match status" value="1"/>
</dbReference>